<sequence length="374" mass="42977">MEILHKSLINFSLFIQKYPLYYFTAIGLFLIVMIIFLIRNKYGSKHKIKKIKTLLSKTPDQALDKISNNNLDITAYFLNEENLSPDEYILIKKYLSKPEQLKKIYYKIISSDSKAREKEILSGISILSKLSVSQAADYIITFLYEENPLIINTAIKKLAKFKTNKVIYSLIEFIKYSTDSNVLNNLKESLKKMGKKATDKLIPFIYEADPSTQIWYIDILGEEQNKEFYQVLLNLLASDNPEVKIHVLEKLSDYELSDKIIDKIITLLEDENWGVRSKAVKILGELEITKAAPALARKMTDKSGVVRASATEALFNLGYEGIKYIFELAKKPEAPKEITDMIKKQDIAFIIESLEHIYQGDREQIESLNTKLSS</sequence>
<proteinExistence type="predicted"/>
<dbReference type="Gene3D" id="1.25.10.10">
    <property type="entry name" value="Leucine-rich Repeat Variant"/>
    <property type="match status" value="2"/>
</dbReference>
<dbReference type="InterPro" id="IPR011989">
    <property type="entry name" value="ARM-like"/>
</dbReference>
<keyword evidence="3" id="KW-1185">Reference proteome</keyword>
<dbReference type="InterPro" id="IPR016024">
    <property type="entry name" value="ARM-type_fold"/>
</dbReference>
<evidence type="ECO:0000313" key="2">
    <source>
        <dbReference type="EMBL" id="QTL98924.1"/>
    </source>
</evidence>
<dbReference type="EMBL" id="CP046640">
    <property type="protein sequence ID" value="QTL98924.1"/>
    <property type="molecule type" value="Genomic_DNA"/>
</dbReference>
<keyword evidence="1" id="KW-0472">Membrane</keyword>
<accession>A0A8A7KLF5</accession>
<dbReference type="GO" id="GO:0016491">
    <property type="term" value="F:oxidoreductase activity"/>
    <property type="evidence" value="ECO:0007669"/>
    <property type="project" value="TreeGrafter"/>
</dbReference>
<keyword evidence="1" id="KW-0812">Transmembrane</keyword>
<evidence type="ECO:0000313" key="3">
    <source>
        <dbReference type="Proteomes" id="UP000665020"/>
    </source>
</evidence>
<feature type="transmembrane region" description="Helical" evidence="1">
    <location>
        <begin position="20"/>
        <end position="38"/>
    </location>
</feature>
<dbReference type="SUPFAM" id="SSF48371">
    <property type="entry name" value="ARM repeat"/>
    <property type="match status" value="1"/>
</dbReference>
<name>A0A8A7KLF5_9FIRM</name>
<dbReference type="AlphaFoldDB" id="A0A8A7KLF5"/>
<keyword evidence="1" id="KW-1133">Transmembrane helix</keyword>
<protein>
    <recommendedName>
        <fullName evidence="4">HEAT repeat domain-containing protein</fullName>
    </recommendedName>
</protein>
<organism evidence="2 3">
    <name type="scientific">Iocasia fonsfrigidae</name>
    <dbReference type="NCBI Taxonomy" id="2682810"/>
    <lineage>
        <taxon>Bacteria</taxon>
        <taxon>Bacillati</taxon>
        <taxon>Bacillota</taxon>
        <taxon>Clostridia</taxon>
        <taxon>Halanaerobiales</taxon>
        <taxon>Halanaerobiaceae</taxon>
        <taxon>Iocasia</taxon>
    </lineage>
</organism>
<evidence type="ECO:0000256" key="1">
    <source>
        <dbReference type="SAM" id="Phobius"/>
    </source>
</evidence>
<dbReference type="Proteomes" id="UP000665020">
    <property type="component" value="Chromosome"/>
</dbReference>
<gene>
    <name evidence="2" type="ORF">GM661_13605</name>
</gene>
<dbReference type="PANTHER" id="PTHR12697">
    <property type="entry name" value="PBS LYASE HEAT-LIKE PROTEIN"/>
    <property type="match status" value="1"/>
</dbReference>
<dbReference type="RefSeq" id="WP_230867323.1">
    <property type="nucleotide sequence ID" value="NZ_CP046640.1"/>
</dbReference>
<dbReference type="KEGG" id="ifn:GM661_13605"/>
<evidence type="ECO:0008006" key="4">
    <source>
        <dbReference type="Google" id="ProtNLM"/>
    </source>
</evidence>
<reference evidence="2" key="1">
    <citation type="submission" date="2019-12" db="EMBL/GenBank/DDBJ databases">
        <authorList>
            <person name="zhang j."/>
            <person name="sun C.M."/>
        </authorList>
    </citation>
    <scope>NUCLEOTIDE SEQUENCE</scope>
    <source>
        <strain evidence="2">NS-1</strain>
    </source>
</reference>
<dbReference type="PANTHER" id="PTHR12697:SF5">
    <property type="entry name" value="DEOXYHYPUSINE HYDROXYLASE"/>
    <property type="match status" value="1"/>
</dbReference>
<dbReference type="Pfam" id="PF13646">
    <property type="entry name" value="HEAT_2"/>
    <property type="match status" value="1"/>
</dbReference>